<evidence type="ECO:0000313" key="6">
    <source>
        <dbReference type="Proteomes" id="UP001297092"/>
    </source>
</evidence>
<dbReference type="NCBIfam" id="TIGR03517">
    <property type="entry name" value="GldM_gliding"/>
    <property type="match status" value="1"/>
</dbReference>
<evidence type="ECO:0000259" key="1">
    <source>
        <dbReference type="Pfam" id="PF12080"/>
    </source>
</evidence>
<dbReference type="Proteomes" id="UP001297092">
    <property type="component" value="Unassembled WGS sequence"/>
</dbReference>
<proteinExistence type="predicted"/>
<gene>
    <name evidence="5" type="primary">gldM</name>
    <name evidence="5" type="ORF">KIV10_01015</name>
</gene>
<dbReference type="InterPro" id="IPR048405">
    <property type="entry name" value="GldM_Ig-like-1"/>
</dbReference>
<dbReference type="Pfam" id="PF12080">
    <property type="entry name" value="GldM_4th"/>
    <property type="match status" value="1"/>
</dbReference>
<dbReference type="InterPro" id="IPR048406">
    <property type="entry name" value="GldM_Ig-like-2"/>
</dbReference>
<feature type="domain" description="Gliding motility-associated protein GldM N-terminal" evidence="2">
    <location>
        <begin position="31"/>
        <end position="218"/>
    </location>
</feature>
<accession>A0ABS5S2S0</accession>
<dbReference type="Pfam" id="PF21601">
    <property type="entry name" value="GldM_2nd"/>
    <property type="match status" value="1"/>
</dbReference>
<dbReference type="EMBL" id="JAHCTB010000001">
    <property type="protein sequence ID" value="MBT0606750.1"/>
    <property type="molecule type" value="Genomic_DNA"/>
</dbReference>
<protein>
    <submittedName>
        <fullName evidence="5">Gliding motility protein GldM</fullName>
    </submittedName>
</protein>
<dbReference type="InterPro" id="IPR022720">
    <property type="entry name" value="Motility-assoc_prot_GldM_N"/>
</dbReference>
<evidence type="ECO:0000259" key="4">
    <source>
        <dbReference type="Pfam" id="PF21602"/>
    </source>
</evidence>
<feature type="domain" description="Gliding motility-associated protein GldM first immunoglobulin-like" evidence="3">
    <location>
        <begin position="222"/>
        <end position="324"/>
    </location>
</feature>
<dbReference type="InterPro" id="IPR019859">
    <property type="entry name" value="Motility-assoc_prot_GldM"/>
</dbReference>
<feature type="domain" description="Gliding motility-associated protein GldM second immunoglobulin-like" evidence="4">
    <location>
        <begin position="330"/>
        <end position="408"/>
    </location>
</feature>
<dbReference type="Pfam" id="PF12081">
    <property type="entry name" value="GldM_1st"/>
    <property type="match status" value="1"/>
</dbReference>
<dbReference type="Pfam" id="PF21602">
    <property type="entry name" value="GldM_3rd"/>
    <property type="match status" value="1"/>
</dbReference>
<comment type="caution">
    <text evidence="5">The sequence shown here is derived from an EMBL/GenBank/DDBJ whole genome shotgun (WGS) entry which is preliminary data.</text>
</comment>
<sequence>MAGGKQSPRQKMINLMYLVFIAMLALNMSKEVLSAFGLMNEKLTSANVATQQRNDAFMASLATKASEQPEQYGTVKADADKIEALSDEFNSYLETVKSEMMATVDDPNAYEEQDKADYFDQKFFRGGKLSPEGEEFVAQVDKYREGVVAVIGQKYPAIASNVKQQFGTEPVKSTEGVEKEWLSYNFEGFPLVATRTKLTQMQADIKTTESEMLSQMLAGQQAAALSFTQYNTLLESTKSAYYSGEQFDGGIVLGRKDPNTKPNRVELTLDGRPLSEDQYAIENGKVMLKISAGAPGDHKIEGNLIFLENGEEKEIPVSVGFSTITKPNAAVISADKMNVVYRGVSNPMTISIPGIPDNKVNASAPGLSKSSGSGYVMRPGSGREVTITASGTMPDGQSISTKSVFRIKDIPRPTGTVRGEDGNGGAVRMERQGLEIASVGAALPDFDFDLKLNVTGFSFKVSGQPTIKINGSRLNDAAKSALRRAGRGETVQIYDINAKIDGNSDYLLKKISPVFVELTN</sequence>
<organism evidence="5 6">
    <name type="scientific">Aequorivita echinoideorum</name>
    <dbReference type="NCBI Taxonomy" id="1549647"/>
    <lineage>
        <taxon>Bacteria</taxon>
        <taxon>Pseudomonadati</taxon>
        <taxon>Bacteroidota</taxon>
        <taxon>Flavobacteriia</taxon>
        <taxon>Flavobacteriales</taxon>
        <taxon>Flavobacteriaceae</taxon>
        <taxon>Aequorivita</taxon>
    </lineage>
</organism>
<dbReference type="InterPro" id="IPR022719">
    <property type="entry name" value="Motility-assoc_prot_GldM_C"/>
</dbReference>
<dbReference type="RefSeq" id="WP_214111626.1">
    <property type="nucleotide sequence ID" value="NZ_JAHCTB010000001.1"/>
</dbReference>
<name>A0ABS5S2S0_9FLAO</name>
<evidence type="ECO:0000259" key="3">
    <source>
        <dbReference type="Pfam" id="PF21601"/>
    </source>
</evidence>
<keyword evidence="6" id="KW-1185">Reference proteome</keyword>
<feature type="domain" description="Gliding motility-associated protein GldM C-terminal" evidence="1">
    <location>
        <begin position="411"/>
        <end position="518"/>
    </location>
</feature>
<evidence type="ECO:0000313" key="5">
    <source>
        <dbReference type="EMBL" id="MBT0606750.1"/>
    </source>
</evidence>
<evidence type="ECO:0000259" key="2">
    <source>
        <dbReference type="Pfam" id="PF12081"/>
    </source>
</evidence>
<reference evidence="5 6" key="1">
    <citation type="submission" date="2021-05" db="EMBL/GenBank/DDBJ databases">
        <title>Aequorivita echinoideorum JCM 30378 genome.</title>
        <authorList>
            <person name="Zhang H."/>
            <person name="Li C."/>
        </authorList>
    </citation>
    <scope>NUCLEOTIDE SEQUENCE [LARGE SCALE GENOMIC DNA]</scope>
    <source>
        <strain evidence="5 6">JCM30378</strain>
    </source>
</reference>